<dbReference type="HOGENOM" id="CLU_098869_0_0_9"/>
<evidence type="ECO:0000256" key="1">
    <source>
        <dbReference type="SAM" id="Phobius"/>
    </source>
</evidence>
<keyword evidence="1" id="KW-0472">Membrane</keyword>
<name>I5AX12_EUBC6</name>
<evidence type="ECO:0000313" key="3">
    <source>
        <dbReference type="Proteomes" id="UP000005753"/>
    </source>
</evidence>
<keyword evidence="3" id="KW-1185">Reference proteome</keyword>
<feature type="transmembrane region" description="Helical" evidence="1">
    <location>
        <begin position="96"/>
        <end position="113"/>
    </location>
</feature>
<accession>I5AX12</accession>
<dbReference type="OrthoDB" id="2004167at2"/>
<gene>
    <name evidence="2" type="ORF">EubceDRAFT1_2622</name>
</gene>
<sequence>MARVLNLLIVILELIPLTRNIKNRKFKKGMVYYTRISNFLTLWSSLFLVILGQRYCVGVFRYLTVTMLTHTFFVTTFVLVPMTGDTRKLLFSGNGLYHHLVIPVLSFISYVFVEEGVPFVWIWLPVVVTLVYGFTMLYLNKVEKVDGPYPFFRIRFQGTMRTILWMIALACAVCAFAAGVAGLKLLMNGIVG</sequence>
<evidence type="ECO:0000313" key="2">
    <source>
        <dbReference type="EMBL" id="EIM58335.1"/>
    </source>
</evidence>
<reference evidence="2 3" key="1">
    <citation type="submission" date="2010-08" db="EMBL/GenBank/DDBJ databases">
        <authorList>
            <consortium name="US DOE Joint Genome Institute (JGI-PGF)"/>
            <person name="Lucas S."/>
            <person name="Copeland A."/>
            <person name="Lapidus A."/>
            <person name="Cheng J.-F."/>
            <person name="Bruce D."/>
            <person name="Goodwin L."/>
            <person name="Pitluck S."/>
            <person name="Land M.L."/>
            <person name="Hauser L."/>
            <person name="Chang Y.-J."/>
            <person name="Anderson I.J."/>
            <person name="Johnson E."/>
            <person name="Mulhopadhyay B."/>
            <person name="Kyrpides N."/>
            <person name="Woyke T.J."/>
        </authorList>
    </citation>
    <scope>NUCLEOTIDE SEQUENCE [LARGE SCALE GENOMIC DNA]</scope>
    <source>
        <strain evidence="2 3">6</strain>
    </source>
</reference>
<reference evidence="2 3" key="2">
    <citation type="submission" date="2012-02" db="EMBL/GenBank/DDBJ databases">
        <title>Improved High-Quality Draft sequence of Eubacterium cellulosolvens 6.</title>
        <authorList>
            <consortium name="US DOE Joint Genome Institute"/>
            <person name="Lucas S."/>
            <person name="Han J."/>
            <person name="Lapidus A."/>
            <person name="Cheng J.-F."/>
            <person name="Goodwin L."/>
            <person name="Pitluck S."/>
            <person name="Peters L."/>
            <person name="Mikhailova N."/>
            <person name="Gu W."/>
            <person name="Detter J.C."/>
            <person name="Han C."/>
            <person name="Tapia R."/>
            <person name="Land M."/>
            <person name="Hauser L."/>
            <person name="Kyrpides N."/>
            <person name="Ivanova N."/>
            <person name="Pagani I."/>
            <person name="Johnson E."/>
            <person name="Mukhopadhyay B."/>
            <person name="Anderson I."/>
            <person name="Woyke T."/>
        </authorList>
    </citation>
    <scope>NUCLEOTIDE SEQUENCE [LARGE SCALE GENOMIC DNA]</scope>
    <source>
        <strain evidence="2 3">6</strain>
    </source>
</reference>
<feature type="transmembrane region" description="Helical" evidence="1">
    <location>
        <begin position="32"/>
        <end position="53"/>
    </location>
</feature>
<dbReference type="eggNOG" id="ENOG5033AAS">
    <property type="taxonomic scope" value="Bacteria"/>
</dbReference>
<feature type="transmembrane region" description="Helical" evidence="1">
    <location>
        <begin position="163"/>
        <end position="187"/>
    </location>
</feature>
<proteinExistence type="predicted"/>
<feature type="transmembrane region" description="Helical" evidence="1">
    <location>
        <begin position="59"/>
        <end position="84"/>
    </location>
</feature>
<organism evidence="2 3">
    <name type="scientific">Eubacterium cellulosolvens (strain ATCC 43171 / JCM 9499 / 6)</name>
    <name type="common">Cillobacterium cellulosolvens</name>
    <dbReference type="NCBI Taxonomy" id="633697"/>
    <lineage>
        <taxon>Bacteria</taxon>
        <taxon>Bacillati</taxon>
        <taxon>Bacillota</taxon>
        <taxon>Clostridia</taxon>
        <taxon>Eubacteriales</taxon>
        <taxon>Eubacteriaceae</taxon>
        <taxon>Eubacterium</taxon>
    </lineage>
</organism>
<dbReference type="EMBL" id="CM001487">
    <property type="protein sequence ID" value="EIM58335.1"/>
    <property type="molecule type" value="Genomic_DNA"/>
</dbReference>
<keyword evidence="1" id="KW-0812">Transmembrane</keyword>
<dbReference type="AlphaFoldDB" id="I5AX12"/>
<protein>
    <submittedName>
        <fullName evidence="2">Uncharacterized protein</fullName>
    </submittedName>
</protein>
<feature type="transmembrane region" description="Helical" evidence="1">
    <location>
        <begin position="119"/>
        <end position="139"/>
    </location>
</feature>
<dbReference type="Proteomes" id="UP000005753">
    <property type="component" value="Chromosome"/>
</dbReference>
<keyword evidence="1" id="KW-1133">Transmembrane helix</keyword>